<protein>
    <recommendedName>
        <fullName evidence="4">DUF4402 domain-containing protein</fullName>
    </recommendedName>
</protein>
<feature type="signal peptide" evidence="1">
    <location>
        <begin position="1"/>
        <end position="24"/>
    </location>
</feature>
<organism evidence="2 3">
    <name type="scientific">Abyssibacter profundi</name>
    <dbReference type="NCBI Taxonomy" id="2182787"/>
    <lineage>
        <taxon>Bacteria</taxon>
        <taxon>Pseudomonadati</taxon>
        <taxon>Pseudomonadota</taxon>
        <taxon>Gammaproteobacteria</taxon>
        <taxon>Chromatiales</taxon>
        <taxon>Oceanococcaceae</taxon>
        <taxon>Abyssibacter</taxon>
    </lineage>
</organism>
<dbReference type="RefSeq" id="WP_109721350.1">
    <property type="nucleotide sequence ID" value="NZ_QEQK01000016.1"/>
</dbReference>
<proteinExistence type="predicted"/>
<comment type="caution">
    <text evidence="2">The sequence shown here is derived from an EMBL/GenBank/DDBJ whole genome shotgun (WGS) entry which is preliminary data.</text>
</comment>
<keyword evidence="1" id="KW-0732">Signal</keyword>
<sequence>MRLRKCGGRFVLTLGLLLPGLVSARIDIDPGNAPAQVVSWTGGDLVVLQDFCVLSVQAPQATSTTVIPYRVMVEGPFELESGANTISGVLEWVDLEVASATSLSPNVFTSDSQTGVIQNCPGGDNGRLRITYPEAGVAGAAPGTYRQTYRIEVANNGQGKSQGMSRLDVELTLPDSVQVSEIDDIDLGTYAGADLQGSDQLCVFRRSGGPYAVSVTGAGAGGSFVITNGAAELPLSLTWDDGSGPAPLSPGALLPGRGNAFTGSATCNNGLSNNAELSARIDQAEFLTDGIVSGGYAGTLTLTIELE</sequence>
<gene>
    <name evidence="2" type="ORF">DEH80_15105</name>
</gene>
<reference evidence="2 3" key="1">
    <citation type="submission" date="2018-05" db="EMBL/GenBank/DDBJ databases">
        <title>Abyssibacter profundi OUC007T gen. nov., sp. nov, a marine bacterium isolated from seawater of the Mariana Trench.</title>
        <authorList>
            <person name="Zhou S."/>
        </authorList>
    </citation>
    <scope>NUCLEOTIDE SEQUENCE [LARGE SCALE GENOMIC DNA]</scope>
    <source>
        <strain evidence="2 3">OUC007</strain>
    </source>
</reference>
<feature type="chain" id="PRO_5017061892" description="DUF4402 domain-containing protein" evidence="1">
    <location>
        <begin position="25"/>
        <end position="307"/>
    </location>
</feature>
<name>A0A383XQL2_9GAMM</name>
<dbReference type="EMBL" id="QEQK01000016">
    <property type="protein sequence ID" value="PWN54916.1"/>
    <property type="molecule type" value="Genomic_DNA"/>
</dbReference>
<accession>A0A383XQL2</accession>
<dbReference type="AlphaFoldDB" id="A0A383XQL2"/>
<evidence type="ECO:0000313" key="2">
    <source>
        <dbReference type="EMBL" id="PWN54916.1"/>
    </source>
</evidence>
<evidence type="ECO:0000313" key="3">
    <source>
        <dbReference type="Proteomes" id="UP000251800"/>
    </source>
</evidence>
<dbReference type="Proteomes" id="UP000251800">
    <property type="component" value="Unassembled WGS sequence"/>
</dbReference>
<keyword evidence="3" id="KW-1185">Reference proteome</keyword>
<evidence type="ECO:0000256" key="1">
    <source>
        <dbReference type="SAM" id="SignalP"/>
    </source>
</evidence>
<evidence type="ECO:0008006" key="4">
    <source>
        <dbReference type="Google" id="ProtNLM"/>
    </source>
</evidence>